<gene>
    <name evidence="2" type="ORF">OIK42_11355</name>
</gene>
<sequence length="163" mass="18413">MDKNSYSLMFPFDFLSNTSQSKVIYLLSTIAISTIPALSISFLIYVFFPEAESPEFPKGIGELFFSVVIFAPVVETLLLWLGISIIKKFTASIWKATLISALLWAIIHSIGTFTHGFAIFWSFVVFSFVFISWLEKSRNLALGMCMATHMGQNFLVFLLMQIP</sequence>
<organism evidence="2 3">
    <name type="scientific">Alteromonas gilva</name>
    <dbReference type="NCBI Taxonomy" id="2987522"/>
    <lineage>
        <taxon>Bacteria</taxon>
        <taxon>Pseudomonadati</taxon>
        <taxon>Pseudomonadota</taxon>
        <taxon>Gammaproteobacteria</taxon>
        <taxon>Alteromonadales</taxon>
        <taxon>Alteromonadaceae</taxon>
        <taxon>Alteromonas/Salinimonas group</taxon>
        <taxon>Alteromonas</taxon>
    </lineage>
</organism>
<evidence type="ECO:0008006" key="4">
    <source>
        <dbReference type="Google" id="ProtNLM"/>
    </source>
</evidence>
<proteinExistence type="predicted"/>
<keyword evidence="1" id="KW-1133">Transmembrane helix</keyword>
<feature type="transmembrane region" description="Helical" evidence="1">
    <location>
        <begin position="23"/>
        <end position="48"/>
    </location>
</feature>
<evidence type="ECO:0000313" key="2">
    <source>
        <dbReference type="EMBL" id="MDC8831357.1"/>
    </source>
</evidence>
<keyword evidence="3" id="KW-1185">Reference proteome</keyword>
<feature type="transmembrane region" description="Helical" evidence="1">
    <location>
        <begin position="60"/>
        <end position="81"/>
    </location>
</feature>
<dbReference type="Proteomes" id="UP001218788">
    <property type="component" value="Unassembled WGS sequence"/>
</dbReference>
<feature type="transmembrane region" description="Helical" evidence="1">
    <location>
        <begin position="141"/>
        <end position="162"/>
    </location>
</feature>
<name>A0ABT5L2U6_9ALTE</name>
<evidence type="ECO:0000313" key="3">
    <source>
        <dbReference type="Proteomes" id="UP001218788"/>
    </source>
</evidence>
<evidence type="ECO:0000256" key="1">
    <source>
        <dbReference type="SAM" id="Phobius"/>
    </source>
</evidence>
<keyword evidence="1" id="KW-0472">Membrane</keyword>
<dbReference type="RefSeq" id="WP_273640605.1">
    <property type="nucleotide sequence ID" value="NZ_JAQQXP010000001.1"/>
</dbReference>
<feature type="transmembrane region" description="Helical" evidence="1">
    <location>
        <begin position="117"/>
        <end position="134"/>
    </location>
</feature>
<feature type="transmembrane region" description="Helical" evidence="1">
    <location>
        <begin position="93"/>
        <end position="111"/>
    </location>
</feature>
<dbReference type="EMBL" id="JAQQXP010000001">
    <property type="protein sequence ID" value="MDC8831357.1"/>
    <property type="molecule type" value="Genomic_DNA"/>
</dbReference>
<keyword evidence="1" id="KW-0812">Transmembrane</keyword>
<reference evidence="2 3" key="1">
    <citation type="submission" date="2022-10" db="EMBL/GenBank/DDBJ databases">
        <title>Alteromonas sp. chi3 Genome sequencing.</title>
        <authorList>
            <person name="Park S."/>
        </authorList>
    </citation>
    <scope>NUCLEOTIDE SEQUENCE [LARGE SCALE GENOMIC DNA]</scope>
    <source>
        <strain evidence="3">chi3</strain>
    </source>
</reference>
<accession>A0ABT5L2U6</accession>
<protein>
    <recommendedName>
        <fullName evidence="4">CPBP family intramembrane metalloprotease</fullName>
    </recommendedName>
</protein>
<comment type="caution">
    <text evidence="2">The sequence shown here is derived from an EMBL/GenBank/DDBJ whole genome shotgun (WGS) entry which is preliminary data.</text>
</comment>